<dbReference type="InterPro" id="IPR045034">
    <property type="entry name" value="O-acyltransferase_WSD1-like"/>
</dbReference>
<dbReference type="EC" id="2.3.1.20" evidence="4 11"/>
<comment type="pathway">
    <text evidence="2">Lipid metabolism.</text>
</comment>
<dbReference type="SUPFAM" id="SSF52777">
    <property type="entry name" value="CoA-dependent acyltransferases"/>
    <property type="match status" value="1"/>
</dbReference>
<evidence type="ECO:0000256" key="3">
    <source>
        <dbReference type="ARBA" id="ARBA00009587"/>
    </source>
</evidence>
<dbReference type="GO" id="GO:0004144">
    <property type="term" value="F:diacylglycerol O-acyltransferase activity"/>
    <property type="evidence" value="ECO:0007669"/>
    <property type="project" value="UniProtKB-EC"/>
</dbReference>
<proteinExistence type="inferred from homology"/>
<keyword evidence="7 11" id="KW-0319">Glycerol metabolism</keyword>
<dbReference type="EMBL" id="AP022591">
    <property type="protein sequence ID" value="BBY41841.1"/>
    <property type="molecule type" value="Genomic_DNA"/>
</dbReference>
<comment type="catalytic activity">
    <reaction evidence="10 11">
        <text>an acyl-CoA + a 1,2-diacyl-sn-glycerol = a triacyl-sn-glycerol + CoA</text>
        <dbReference type="Rhea" id="RHEA:10868"/>
        <dbReference type="ChEBI" id="CHEBI:17815"/>
        <dbReference type="ChEBI" id="CHEBI:57287"/>
        <dbReference type="ChEBI" id="CHEBI:58342"/>
        <dbReference type="ChEBI" id="CHEBI:64615"/>
        <dbReference type="EC" id="2.3.1.20"/>
    </reaction>
</comment>
<evidence type="ECO:0000256" key="11">
    <source>
        <dbReference type="RuleBase" id="RU361241"/>
    </source>
</evidence>
<dbReference type="InterPro" id="IPR009721">
    <property type="entry name" value="O-acyltransferase_WSD1_C"/>
</dbReference>
<evidence type="ECO:0000256" key="1">
    <source>
        <dbReference type="ARBA" id="ARBA00004771"/>
    </source>
</evidence>
<evidence type="ECO:0000256" key="6">
    <source>
        <dbReference type="ARBA" id="ARBA00022679"/>
    </source>
</evidence>
<comment type="similarity">
    <text evidence="3 11">Belongs to the long-chain O-acyltransferase family.</text>
</comment>
<evidence type="ECO:0000256" key="2">
    <source>
        <dbReference type="ARBA" id="ARBA00005189"/>
    </source>
</evidence>
<sequence>MLYPLSYGGSALTLTEMPQTDGPPEPVYLLPRQLVKGSRVDRRPTSVVATAVMVRRLRRPMSDVPELDAAGLPEELSPLDQILHRGEANPRTRSGIMTVEILDCAPDWDTFRAKFDNASRKVLRLRQKVVMPTLPTVAPRWVVDPDFNLDFHLRRVRAPEPGTFRQVLDIAEVAAQSPLDISRPLWTATLVEGLSGDRAALVVHLSHAVTDGVGGVEMFANLYDLERDPPPQPAPPLPIPQDLSPNDLMRQGINRLPGTIAGRMRGALFGAAHVAGEVIRDPISRLGSVVEYAMSGARVVGPVADPSPVLRRRSLSSRSEAIDIEFGILHRAAKAAGGSINDAYLAGVCGALRMYHEAKGVPIDTLPMAVPVNLRSDADPAGGNRFAGINLAAPISLSDPEVRIRHIRSQMTTKREERAIDMVGAIAPLVGLLPDSVLESMAGSFVNSDVQASNVPVYAGDTFIAGAKVLRQYGLGPLPGVAMMVVLISRSGYCTITSRYDRAAVTDQELWARCLLSGFDEVLALGGDGRAEPASFSVDAASAIPSSPNGSAAQ</sequence>
<feature type="domain" description="O-acyltransferase WSD1-like N-terminal" evidence="12">
    <location>
        <begin position="78"/>
        <end position="344"/>
    </location>
</feature>
<keyword evidence="8 11" id="KW-0443">Lipid metabolism</keyword>
<organism evidence="14 15">
    <name type="scientific">Mycolicibacterium celeriflavum</name>
    <name type="common">Mycobacterium celeriflavum</name>
    <dbReference type="NCBI Taxonomy" id="1249101"/>
    <lineage>
        <taxon>Bacteria</taxon>
        <taxon>Bacillati</taxon>
        <taxon>Actinomycetota</taxon>
        <taxon>Actinomycetes</taxon>
        <taxon>Mycobacteriales</taxon>
        <taxon>Mycobacteriaceae</taxon>
        <taxon>Mycolicibacterium</taxon>
    </lineage>
</organism>
<gene>
    <name evidence="14" type="ORF">MCEL_01360</name>
</gene>
<accession>A0A7I7RC53</accession>
<dbReference type="PANTHER" id="PTHR31650:SF1">
    <property type="entry name" value="WAX ESTER SYNTHASE_DIACYLGLYCEROL ACYLTRANSFERASE 4-RELATED"/>
    <property type="match status" value="1"/>
</dbReference>
<protein>
    <recommendedName>
        <fullName evidence="4 11">Diacylglycerol O-acyltransferase</fullName>
        <ecNumber evidence="4 11">2.3.1.20</ecNumber>
    </recommendedName>
</protein>
<keyword evidence="15" id="KW-1185">Reference proteome</keyword>
<evidence type="ECO:0000259" key="12">
    <source>
        <dbReference type="Pfam" id="PF03007"/>
    </source>
</evidence>
<dbReference type="GO" id="GO:0001666">
    <property type="term" value="P:response to hypoxia"/>
    <property type="evidence" value="ECO:0007669"/>
    <property type="project" value="TreeGrafter"/>
</dbReference>
<evidence type="ECO:0000313" key="15">
    <source>
        <dbReference type="Proteomes" id="UP000466431"/>
    </source>
</evidence>
<dbReference type="Proteomes" id="UP000466431">
    <property type="component" value="Chromosome"/>
</dbReference>
<dbReference type="PANTHER" id="PTHR31650">
    <property type="entry name" value="O-ACYLTRANSFERASE (WSD1-LIKE) FAMILY PROTEIN"/>
    <property type="match status" value="1"/>
</dbReference>
<dbReference type="InterPro" id="IPR014292">
    <property type="entry name" value="Acyl_transf_WS/DGAT"/>
</dbReference>
<evidence type="ECO:0000256" key="4">
    <source>
        <dbReference type="ARBA" id="ARBA00013244"/>
    </source>
</evidence>
<dbReference type="GO" id="GO:0019432">
    <property type="term" value="P:triglyceride biosynthetic process"/>
    <property type="evidence" value="ECO:0007669"/>
    <property type="project" value="UniProtKB-UniPathway"/>
</dbReference>
<dbReference type="AlphaFoldDB" id="A0A7I7RC53"/>
<dbReference type="Pfam" id="PF03007">
    <property type="entry name" value="WS_DGAT_cat"/>
    <property type="match status" value="1"/>
</dbReference>
<dbReference type="GO" id="GO:0071731">
    <property type="term" value="P:response to nitric oxide"/>
    <property type="evidence" value="ECO:0007669"/>
    <property type="project" value="TreeGrafter"/>
</dbReference>
<dbReference type="UniPathway" id="UPA00282"/>
<keyword evidence="6 11" id="KW-0808">Transferase</keyword>
<feature type="domain" description="O-acyltransferase WSD1 C-terminal" evidence="13">
    <location>
        <begin position="383"/>
        <end position="521"/>
    </location>
</feature>
<dbReference type="KEGG" id="mcee:MCEL_01360"/>
<comment type="pathway">
    <text evidence="1 11">Glycerolipid metabolism; triacylglycerol biosynthesis.</text>
</comment>
<dbReference type="NCBIfam" id="TIGR02946">
    <property type="entry name" value="acyl_WS_DGAT"/>
    <property type="match status" value="1"/>
</dbReference>
<dbReference type="Pfam" id="PF06974">
    <property type="entry name" value="WS_DGAT_C"/>
    <property type="match status" value="1"/>
</dbReference>
<evidence type="ECO:0000256" key="9">
    <source>
        <dbReference type="ARBA" id="ARBA00023315"/>
    </source>
</evidence>
<name>A0A7I7RC53_MYCCF</name>
<evidence type="ECO:0000256" key="7">
    <source>
        <dbReference type="ARBA" id="ARBA00022798"/>
    </source>
</evidence>
<dbReference type="InterPro" id="IPR023213">
    <property type="entry name" value="CAT-like_dom_sf"/>
</dbReference>
<evidence type="ECO:0000256" key="10">
    <source>
        <dbReference type="ARBA" id="ARBA00048109"/>
    </source>
</evidence>
<evidence type="ECO:0000313" key="14">
    <source>
        <dbReference type="EMBL" id="BBY41841.1"/>
    </source>
</evidence>
<dbReference type="GO" id="GO:0005886">
    <property type="term" value="C:plasma membrane"/>
    <property type="evidence" value="ECO:0007669"/>
    <property type="project" value="TreeGrafter"/>
</dbReference>
<dbReference type="Gene3D" id="3.30.559.10">
    <property type="entry name" value="Chloramphenicol acetyltransferase-like domain"/>
    <property type="match status" value="1"/>
</dbReference>
<dbReference type="GO" id="GO:0006071">
    <property type="term" value="P:glycerol metabolic process"/>
    <property type="evidence" value="ECO:0007669"/>
    <property type="project" value="UniProtKB-KW"/>
</dbReference>
<evidence type="ECO:0000256" key="8">
    <source>
        <dbReference type="ARBA" id="ARBA00023098"/>
    </source>
</evidence>
<keyword evidence="9 11" id="KW-0012">Acyltransferase</keyword>
<reference evidence="14 15" key="1">
    <citation type="journal article" date="2019" name="Emerg. Microbes Infect.">
        <title>Comprehensive subspecies identification of 175 nontuberculous mycobacteria species based on 7547 genomic profiles.</title>
        <authorList>
            <person name="Matsumoto Y."/>
            <person name="Kinjo T."/>
            <person name="Motooka D."/>
            <person name="Nabeya D."/>
            <person name="Jung N."/>
            <person name="Uechi K."/>
            <person name="Horii T."/>
            <person name="Iida T."/>
            <person name="Fujita J."/>
            <person name="Nakamura S."/>
        </authorList>
    </citation>
    <scope>NUCLEOTIDE SEQUENCE [LARGE SCALE GENOMIC DNA]</scope>
    <source>
        <strain evidence="14 15">JCM 18439</strain>
    </source>
</reference>
<evidence type="ECO:0000259" key="13">
    <source>
        <dbReference type="Pfam" id="PF06974"/>
    </source>
</evidence>
<keyword evidence="5 11" id="KW-0444">Lipid biosynthesis</keyword>
<dbReference type="GO" id="GO:0051701">
    <property type="term" value="P:biological process involved in interaction with host"/>
    <property type="evidence" value="ECO:0007669"/>
    <property type="project" value="TreeGrafter"/>
</dbReference>
<evidence type="ECO:0000256" key="5">
    <source>
        <dbReference type="ARBA" id="ARBA00022516"/>
    </source>
</evidence>
<dbReference type="InterPro" id="IPR004255">
    <property type="entry name" value="O-acyltransferase_WSD1_N"/>
</dbReference>